<dbReference type="AlphaFoldDB" id="A0AAV7RBH6"/>
<accession>A0AAV7RBH6</accession>
<organism evidence="1 2">
    <name type="scientific">Pleurodeles waltl</name>
    <name type="common">Iberian ribbed newt</name>
    <dbReference type="NCBI Taxonomy" id="8319"/>
    <lineage>
        <taxon>Eukaryota</taxon>
        <taxon>Metazoa</taxon>
        <taxon>Chordata</taxon>
        <taxon>Craniata</taxon>
        <taxon>Vertebrata</taxon>
        <taxon>Euteleostomi</taxon>
        <taxon>Amphibia</taxon>
        <taxon>Batrachia</taxon>
        <taxon>Caudata</taxon>
        <taxon>Salamandroidea</taxon>
        <taxon>Salamandridae</taxon>
        <taxon>Pleurodelinae</taxon>
        <taxon>Pleurodeles</taxon>
    </lineage>
</organism>
<evidence type="ECO:0000313" key="2">
    <source>
        <dbReference type="Proteomes" id="UP001066276"/>
    </source>
</evidence>
<protein>
    <submittedName>
        <fullName evidence="1">Uncharacterized protein</fullName>
    </submittedName>
</protein>
<dbReference type="Proteomes" id="UP001066276">
    <property type="component" value="Chromosome 5"/>
</dbReference>
<proteinExistence type="predicted"/>
<dbReference type="EMBL" id="JANPWB010000009">
    <property type="protein sequence ID" value="KAJ1149664.1"/>
    <property type="molecule type" value="Genomic_DNA"/>
</dbReference>
<evidence type="ECO:0000313" key="1">
    <source>
        <dbReference type="EMBL" id="KAJ1149664.1"/>
    </source>
</evidence>
<sequence length="80" mass="9382">MAPVLNADFHEEYSGDADFTKEHSPGNHHVFIVQHHETDLGTLEYCWYKRKPFANGSDEVLGNKPSQRNTYWQRQWCNTT</sequence>
<keyword evidence="2" id="KW-1185">Reference proteome</keyword>
<name>A0AAV7RBH6_PLEWA</name>
<reference evidence="1" key="1">
    <citation type="journal article" date="2022" name="bioRxiv">
        <title>Sequencing and chromosome-scale assembly of the giantPleurodeles waltlgenome.</title>
        <authorList>
            <person name="Brown T."/>
            <person name="Elewa A."/>
            <person name="Iarovenko S."/>
            <person name="Subramanian E."/>
            <person name="Araus A.J."/>
            <person name="Petzold A."/>
            <person name="Susuki M."/>
            <person name="Suzuki K.-i.T."/>
            <person name="Hayashi T."/>
            <person name="Toyoda A."/>
            <person name="Oliveira C."/>
            <person name="Osipova E."/>
            <person name="Leigh N.D."/>
            <person name="Simon A."/>
            <person name="Yun M.H."/>
        </authorList>
    </citation>
    <scope>NUCLEOTIDE SEQUENCE</scope>
    <source>
        <strain evidence="1">20211129_DDA</strain>
        <tissue evidence="1">Liver</tissue>
    </source>
</reference>
<comment type="caution">
    <text evidence="1">The sequence shown here is derived from an EMBL/GenBank/DDBJ whole genome shotgun (WGS) entry which is preliminary data.</text>
</comment>
<gene>
    <name evidence="1" type="ORF">NDU88_002469</name>
</gene>